<evidence type="ECO:0000313" key="1">
    <source>
        <dbReference type="EMBL" id="MFC5446642.1"/>
    </source>
</evidence>
<keyword evidence="2" id="KW-1185">Reference proteome</keyword>
<comment type="caution">
    <text evidence="1">The sequence shown here is derived from an EMBL/GenBank/DDBJ whole genome shotgun (WGS) entry which is preliminary data.</text>
</comment>
<dbReference type="InterPro" id="IPR034660">
    <property type="entry name" value="DinB/YfiT-like"/>
</dbReference>
<dbReference type="Pfam" id="PF07609">
    <property type="entry name" value="DUF1572"/>
    <property type="match status" value="1"/>
</dbReference>
<gene>
    <name evidence="1" type="ORF">ACFPOG_00040</name>
</gene>
<dbReference type="SUPFAM" id="SSF109854">
    <property type="entry name" value="DinB/YfiT-like putative metalloenzymes"/>
    <property type="match status" value="1"/>
</dbReference>
<protein>
    <submittedName>
        <fullName evidence="1">DUF1572 family protein</fullName>
    </submittedName>
</protein>
<proteinExistence type="predicted"/>
<dbReference type="Gene3D" id="1.20.120.450">
    <property type="entry name" value="dinb family like domain"/>
    <property type="match status" value="1"/>
</dbReference>
<sequence length="137" mass="16176">MLKAVSQLDDKQLNWRPNEFSHSISTLVRHIEGNIIERVSKGILNQEILRNREDELKHTFVSKSELEAIIEERIQLIIDTIRKISDETLEQKQMVRNRERTNLDMLHQCAAHFSEHMGQIFYIAKQCLKEDYKSTSL</sequence>
<name>A0ABW0K1X3_9BACL</name>
<dbReference type="InterPro" id="IPR011466">
    <property type="entry name" value="DUF1572"/>
</dbReference>
<dbReference type="Proteomes" id="UP001596044">
    <property type="component" value="Unassembled WGS sequence"/>
</dbReference>
<organism evidence="1 2">
    <name type="scientific">Paenibacillus aestuarii</name>
    <dbReference type="NCBI Taxonomy" id="516965"/>
    <lineage>
        <taxon>Bacteria</taxon>
        <taxon>Bacillati</taxon>
        <taxon>Bacillota</taxon>
        <taxon>Bacilli</taxon>
        <taxon>Bacillales</taxon>
        <taxon>Paenibacillaceae</taxon>
        <taxon>Paenibacillus</taxon>
    </lineage>
</organism>
<dbReference type="RefSeq" id="WP_270877930.1">
    <property type="nucleotide sequence ID" value="NZ_JAQFVF010000013.1"/>
</dbReference>
<reference evidence="2" key="1">
    <citation type="journal article" date="2019" name="Int. J. Syst. Evol. Microbiol.">
        <title>The Global Catalogue of Microorganisms (GCM) 10K type strain sequencing project: providing services to taxonomists for standard genome sequencing and annotation.</title>
        <authorList>
            <consortium name="The Broad Institute Genomics Platform"/>
            <consortium name="The Broad Institute Genome Sequencing Center for Infectious Disease"/>
            <person name="Wu L."/>
            <person name="Ma J."/>
        </authorList>
    </citation>
    <scope>NUCLEOTIDE SEQUENCE [LARGE SCALE GENOMIC DNA]</scope>
    <source>
        <strain evidence="2">KACC 11904</strain>
    </source>
</reference>
<dbReference type="EMBL" id="JBHSMJ010000002">
    <property type="protein sequence ID" value="MFC5446642.1"/>
    <property type="molecule type" value="Genomic_DNA"/>
</dbReference>
<accession>A0ABW0K1X3</accession>
<evidence type="ECO:0000313" key="2">
    <source>
        <dbReference type="Proteomes" id="UP001596044"/>
    </source>
</evidence>